<dbReference type="RefSeq" id="WP_015273400.1">
    <property type="nucleotide sequence ID" value="NC_019907.1"/>
</dbReference>
<evidence type="ECO:0000313" key="16">
    <source>
        <dbReference type="EMBL" id="AGA64975.1"/>
    </source>
</evidence>
<dbReference type="HOGENOM" id="CLU_008142_4_2_5"/>
<evidence type="ECO:0000256" key="2">
    <source>
        <dbReference type="ARBA" id="ARBA00007019"/>
    </source>
</evidence>
<organism evidence="16 17">
    <name type="scientific">Liberibacter crescens (strain BT-1)</name>
    <dbReference type="NCBI Taxonomy" id="1215343"/>
    <lineage>
        <taxon>Bacteria</taxon>
        <taxon>Pseudomonadati</taxon>
        <taxon>Pseudomonadota</taxon>
        <taxon>Alphaproteobacteria</taxon>
        <taxon>Hyphomicrobiales</taxon>
        <taxon>Rhizobiaceae</taxon>
        <taxon>Liberibacter</taxon>
    </lineage>
</organism>
<dbReference type="Pfam" id="PF02705">
    <property type="entry name" value="K_trans"/>
    <property type="match status" value="1"/>
</dbReference>
<dbReference type="AlphaFoldDB" id="L0EVU3"/>
<feature type="transmembrane region" description="Helical" evidence="13">
    <location>
        <begin position="295"/>
        <end position="319"/>
    </location>
</feature>
<evidence type="ECO:0000256" key="13">
    <source>
        <dbReference type="HAMAP-Rule" id="MF_01522"/>
    </source>
</evidence>
<feature type="transmembrane region" description="Helical" evidence="13">
    <location>
        <begin position="374"/>
        <end position="397"/>
    </location>
</feature>
<accession>L0EVU3</accession>
<dbReference type="EMBL" id="CP003789">
    <property type="protein sequence ID" value="AGA64975.1"/>
    <property type="molecule type" value="Genomic_DNA"/>
</dbReference>
<dbReference type="Proteomes" id="UP000010799">
    <property type="component" value="Chromosome"/>
</dbReference>
<dbReference type="InterPro" id="IPR053952">
    <property type="entry name" value="K_trans_C"/>
</dbReference>
<dbReference type="Pfam" id="PF22776">
    <property type="entry name" value="K_trans_C"/>
    <property type="match status" value="1"/>
</dbReference>
<evidence type="ECO:0000256" key="10">
    <source>
        <dbReference type="ARBA" id="ARBA00022989"/>
    </source>
</evidence>
<keyword evidence="6 13" id="KW-0633">Potassium transport</keyword>
<evidence type="ECO:0000259" key="15">
    <source>
        <dbReference type="Pfam" id="PF22776"/>
    </source>
</evidence>
<keyword evidence="9 13" id="KW-0630">Potassium</keyword>
<comment type="similarity">
    <text evidence="2 13">Belongs to the HAK/KUP transporter (TC 2.A.72) family.</text>
</comment>
<feature type="transmembrane region" description="Helical" evidence="13">
    <location>
        <begin position="340"/>
        <end position="362"/>
    </location>
</feature>
<keyword evidence="11 13" id="KW-0406">Ion transport</keyword>
<evidence type="ECO:0000256" key="8">
    <source>
        <dbReference type="ARBA" id="ARBA00022847"/>
    </source>
</evidence>
<dbReference type="InterPro" id="IPR023051">
    <property type="entry name" value="Kup"/>
</dbReference>
<dbReference type="InterPro" id="IPR053951">
    <property type="entry name" value="K_trans_N"/>
</dbReference>
<dbReference type="PATRIC" id="fig|1215343.11.peg.1011"/>
<proteinExistence type="inferred from homology"/>
<feature type="domain" description="K+ potassium transporter integral membrane" evidence="14">
    <location>
        <begin position="19"/>
        <end position="470"/>
    </location>
</feature>
<evidence type="ECO:0000259" key="14">
    <source>
        <dbReference type="Pfam" id="PF02705"/>
    </source>
</evidence>
<dbReference type="InterPro" id="IPR003855">
    <property type="entry name" value="K+_transporter"/>
</dbReference>
<dbReference type="PANTHER" id="PTHR30540:SF79">
    <property type="entry name" value="LOW AFFINITY POTASSIUM TRANSPORT SYSTEM PROTEIN KUP"/>
    <property type="match status" value="1"/>
</dbReference>
<dbReference type="GO" id="GO:0005886">
    <property type="term" value="C:plasma membrane"/>
    <property type="evidence" value="ECO:0007669"/>
    <property type="project" value="UniProtKB-SubCell"/>
</dbReference>
<evidence type="ECO:0000256" key="4">
    <source>
        <dbReference type="ARBA" id="ARBA00022475"/>
    </source>
</evidence>
<feature type="domain" description="K+ potassium transporter C-terminal" evidence="15">
    <location>
        <begin position="485"/>
        <end position="631"/>
    </location>
</feature>
<keyword evidence="17" id="KW-1185">Reference proteome</keyword>
<name>L0EVU3_LIBCB</name>
<keyword evidence="10 13" id="KW-1133">Transmembrane helix</keyword>
<feature type="transmembrane region" description="Helical" evidence="13">
    <location>
        <begin position="57"/>
        <end position="78"/>
    </location>
</feature>
<evidence type="ECO:0000256" key="9">
    <source>
        <dbReference type="ARBA" id="ARBA00022958"/>
    </source>
</evidence>
<keyword evidence="5 13" id="KW-0997">Cell inner membrane</keyword>
<feature type="transmembrane region" description="Helical" evidence="13">
    <location>
        <begin position="16"/>
        <end position="37"/>
    </location>
</feature>
<protein>
    <recommendedName>
        <fullName evidence="13">Probable potassium transport system protein Kup</fullName>
    </recommendedName>
</protein>
<feature type="transmembrane region" description="Helical" evidence="13">
    <location>
        <begin position="149"/>
        <end position="168"/>
    </location>
</feature>
<evidence type="ECO:0000313" key="17">
    <source>
        <dbReference type="Proteomes" id="UP000010799"/>
    </source>
</evidence>
<comment type="subcellular location">
    <subcellularLocation>
        <location evidence="13">Cell inner membrane</location>
        <topology evidence="13">Multi-pass membrane protein</topology>
    </subcellularLocation>
    <subcellularLocation>
        <location evidence="1">Membrane</location>
        <topology evidence="1">Multi-pass membrane protein</topology>
    </subcellularLocation>
</comment>
<dbReference type="GO" id="GO:0015079">
    <property type="term" value="F:potassium ion transmembrane transporter activity"/>
    <property type="evidence" value="ECO:0007669"/>
    <property type="project" value="UniProtKB-UniRule"/>
</dbReference>
<feature type="transmembrane region" description="Helical" evidence="13">
    <location>
        <begin position="175"/>
        <end position="196"/>
    </location>
</feature>
<dbReference type="eggNOG" id="COG3158">
    <property type="taxonomic scope" value="Bacteria"/>
</dbReference>
<keyword evidence="8 13" id="KW-0769">Symport</keyword>
<evidence type="ECO:0000256" key="3">
    <source>
        <dbReference type="ARBA" id="ARBA00022448"/>
    </source>
</evidence>
<evidence type="ECO:0000256" key="5">
    <source>
        <dbReference type="ARBA" id="ARBA00022519"/>
    </source>
</evidence>
<evidence type="ECO:0000256" key="12">
    <source>
        <dbReference type="ARBA" id="ARBA00023136"/>
    </source>
</evidence>
<evidence type="ECO:0000256" key="7">
    <source>
        <dbReference type="ARBA" id="ARBA00022692"/>
    </source>
</evidence>
<feature type="transmembrane region" description="Helical" evidence="13">
    <location>
        <begin position="108"/>
        <end position="129"/>
    </location>
</feature>
<keyword evidence="12 13" id="KW-0472">Membrane</keyword>
<evidence type="ECO:0000256" key="11">
    <source>
        <dbReference type="ARBA" id="ARBA00023065"/>
    </source>
</evidence>
<keyword evidence="7 13" id="KW-0812">Transmembrane</keyword>
<evidence type="ECO:0000256" key="1">
    <source>
        <dbReference type="ARBA" id="ARBA00004141"/>
    </source>
</evidence>
<feature type="transmembrane region" description="Helical" evidence="13">
    <location>
        <begin position="430"/>
        <end position="447"/>
    </location>
</feature>
<dbReference type="KEGG" id="lcc:B488_09830"/>
<gene>
    <name evidence="13" type="primary">kup</name>
    <name evidence="16" type="ordered locus">B488_09830</name>
</gene>
<dbReference type="STRING" id="1215343.B488_09830"/>
<dbReference type="GO" id="GO:0015293">
    <property type="term" value="F:symporter activity"/>
    <property type="evidence" value="ECO:0007669"/>
    <property type="project" value="UniProtKB-UniRule"/>
</dbReference>
<feature type="transmembrane region" description="Helical" evidence="13">
    <location>
        <begin position="252"/>
        <end position="275"/>
    </location>
</feature>
<sequence>MIDTYRTHSKIDKYQLFYLTLESIGVVYGDIGTSVLYAFRGAVKPLEANGSLDRTEIIGVTSIMIWILTIIVTIKYVLLFLRADNDGEGGTLSLLALLLKKDCIKKTILIFLGLAGASLFVGDTMVTPALSVLSAIEGLKHVAPGLEDFIMPISIGILVLLFAVQSHGTGAMARFFFPVMIVWFTILAISGILNIVNDWSILAALNPIYAIKLIMKENHLIFFILGSAFLTVTGAEALYTDLGHFGRRPIQYAWMVVVFPALTLNYLGQGALVLAKPEAIIDPFYLMFPSWFLPFAIFMATCATVIASQAVITGMFSLIRQAINLGFFPRMQILFTSEKFKGQVFLPSVNTFLFLGVIAFVINFRSSDALTTAYGISVSGTMLISTMMFSIFTQVYWHWSLLKTIVIVFPILLVEIIFFGANILKIFEGGYIPLLIACICMIIMWTWRRGTNLLSTLTRHTDIPLTSFISSIEQSTEQHAPVKVPGTAIFFTSDPHSVPTALLQNIKHNHVIHEQNIILTINTANKPRISQEKRFIVERISERFSRVEMIFGYMEVQNVSQALAMLRKNSLKFEIMTTSFYLGRRKLVPNSCSGMPSWQDHLFIMLLSLSENPSDYFYLPANRVVELGSHICI</sequence>
<dbReference type="HAMAP" id="MF_01522">
    <property type="entry name" value="Kup"/>
    <property type="match status" value="1"/>
</dbReference>
<comment type="function">
    <text evidence="13">Transport of potassium into the cell. Likely operates as a K(+):H(+) symporter.</text>
</comment>
<feature type="transmembrane region" description="Helical" evidence="13">
    <location>
        <begin position="220"/>
        <end position="240"/>
    </location>
</feature>
<evidence type="ECO:0000256" key="6">
    <source>
        <dbReference type="ARBA" id="ARBA00022538"/>
    </source>
</evidence>
<keyword evidence="3 13" id="KW-0813">Transport</keyword>
<reference evidence="16 17" key="1">
    <citation type="journal article" date="2012" name="Stand. Genomic Sci.">
        <title>Complete genome sequence of Liberibacter crescens BT-1.</title>
        <authorList>
            <person name="Leonard M.T."/>
            <person name="Fagen J.R."/>
            <person name="Davis-Richardson A.G."/>
            <person name="Davis M.J."/>
            <person name="Triplett E.W."/>
        </authorList>
    </citation>
    <scope>NUCLEOTIDE SEQUENCE [LARGE SCALE GENOMIC DNA]</scope>
    <source>
        <strain evidence="16 17">BT-1</strain>
    </source>
</reference>
<feature type="transmembrane region" description="Helical" evidence="13">
    <location>
        <begin position="404"/>
        <end position="424"/>
    </location>
</feature>
<dbReference type="PANTHER" id="PTHR30540">
    <property type="entry name" value="OSMOTIC STRESS POTASSIUM TRANSPORTER"/>
    <property type="match status" value="1"/>
</dbReference>
<comment type="catalytic activity">
    <reaction evidence="13">
        <text>K(+)(in) + H(+)(in) = K(+)(out) + H(+)(out)</text>
        <dbReference type="Rhea" id="RHEA:28490"/>
        <dbReference type="ChEBI" id="CHEBI:15378"/>
        <dbReference type="ChEBI" id="CHEBI:29103"/>
    </reaction>
</comment>
<keyword evidence="4 13" id="KW-1003">Cell membrane</keyword>